<dbReference type="Pfam" id="PF01827">
    <property type="entry name" value="FTH"/>
    <property type="match status" value="1"/>
</dbReference>
<dbReference type="InterPro" id="IPR002900">
    <property type="entry name" value="DUF38/FTH_CAE_spp"/>
</dbReference>
<evidence type="ECO:0000313" key="2">
    <source>
        <dbReference type="EMBL" id="PIC14575.1"/>
    </source>
</evidence>
<dbReference type="PROSITE" id="PS50181">
    <property type="entry name" value="FBOX"/>
    <property type="match status" value="1"/>
</dbReference>
<dbReference type="SUPFAM" id="SSF81383">
    <property type="entry name" value="F-box domain"/>
    <property type="match status" value="1"/>
</dbReference>
<dbReference type="InterPro" id="IPR036047">
    <property type="entry name" value="F-box-like_dom_sf"/>
</dbReference>
<dbReference type="Pfam" id="PF00646">
    <property type="entry name" value="F-box"/>
    <property type="match status" value="1"/>
</dbReference>
<dbReference type="InterPro" id="IPR041426">
    <property type="entry name" value="Mos1_HTH"/>
</dbReference>
<evidence type="ECO:0000313" key="3">
    <source>
        <dbReference type="Proteomes" id="UP000230233"/>
    </source>
</evidence>
<dbReference type="PANTHER" id="PTHR23015">
    <property type="entry name" value="UNCHARACTERIZED C.ELEGANS PROTEIN"/>
    <property type="match status" value="1"/>
</dbReference>
<gene>
    <name evidence="2" type="ORF">B9Z55_026837</name>
</gene>
<dbReference type="AlphaFoldDB" id="A0A2G5SHI0"/>
<evidence type="ECO:0000259" key="1">
    <source>
        <dbReference type="PROSITE" id="PS50181"/>
    </source>
</evidence>
<dbReference type="OrthoDB" id="3256413at2759"/>
<protein>
    <recommendedName>
        <fullName evidence="1">F-box domain-containing protein</fullName>
    </recommendedName>
</protein>
<dbReference type="CDD" id="cd22150">
    <property type="entry name" value="F-box_CeFBXA-like"/>
    <property type="match status" value="1"/>
</dbReference>
<dbReference type="SMART" id="SM00256">
    <property type="entry name" value="FBOX"/>
    <property type="match status" value="1"/>
</dbReference>
<dbReference type="Gene3D" id="1.10.10.1450">
    <property type="match status" value="1"/>
</dbReference>
<accession>A0A2G5SHI0</accession>
<name>A0A2G5SHI0_9PELO</name>
<proteinExistence type="predicted"/>
<dbReference type="InterPro" id="IPR001810">
    <property type="entry name" value="F-box_dom"/>
</dbReference>
<dbReference type="EMBL" id="PDUG01000007">
    <property type="protein sequence ID" value="PIC14575.1"/>
    <property type="molecule type" value="Genomic_DNA"/>
</dbReference>
<sequence>MPDPSDTDPLTIRHFILYEALLKTPVFEGFKNLCKAVGDDVIKYSEYDFWYYRFLSGKRDFHYDRSNDAKPIEFSDLPSVVLNKIVENLDVKNRFNLRKVSHSLRQAIDQQKMNLELIEIEIQHNSVSIGIDNFLNEYFGDFMKDAENDWRILLKSLRNVKEFRVEIDASFEPFFNKSIDKIRTSEVYISTARSKEALEILEFFEPEILTHVEMKSRTSGNIDFLFEMEQFKKAQYMSIDDLGTTDFAYIDRFFHFKGFDITLPAIRAEDLLKIRDAMVKFAEFHTCYLFFNAEYDQDEIGEELGAELNDRSYVLKVPAAQPNTFVEVIIDSEFVLFSKIF</sequence>
<comment type="caution">
    <text evidence="2">The sequence shown here is derived from an EMBL/GenBank/DDBJ whole genome shotgun (WGS) entry which is preliminary data.</text>
</comment>
<reference evidence="3" key="1">
    <citation type="submission" date="2017-10" db="EMBL/GenBank/DDBJ databases">
        <title>Rapid genome shrinkage in a self-fertile nematode reveals novel sperm competition proteins.</title>
        <authorList>
            <person name="Yin D."/>
            <person name="Schwarz E.M."/>
            <person name="Thomas C.G."/>
            <person name="Felde R.L."/>
            <person name="Korf I.F."/>
            <person name="Cutter A.D."/>
            <person name="Schartner C.M."/>
            <person name="Ralston E.J."/>
            <person name="Meyer B.J."/>
            <person name="Haag E.S."/>
        </authorList>
    </citation>
    <scope>NUCLEOTIDE SEQUENCE [LARGE SCALE GENOMIC DNA]</scope>
    <source>
        <strain evidence="3">JU1422</strain>
    </source>
</reference>
<dbReference type="GO" id="GO:0045087">
    <property type="term" value="P:innate immune response"/>
    <property type="evidence" value="ECO:0007669"/>
    <property type="project" value="TreeGrafter"/>
</dbReference>
<organism evidence="2 3">
    <name type="scientific">Caenorhabditis nigoni</name>
    <dbReference type="NCBI Taxonomy" id="1611254"/>
    <lineage>
        <taxon>Eukaryota</taxon>
        <taxon>Metazoa</taxon>
        <taxon>Ecdysozoa</taxon>
        <taxon>Nematoda</taxon>
        <taxon>Chromadorea</taxon>
        <taxon>Rhabditida</taxon>
        <taxon>Rhabditina</taxon>
        <taxon>Rhabditomorpha</taxon>
        <taxon>Rhabditoidea</taxon>
        <taxon>Rhabditidae</taxon>
        <taxon>Peloderinae</taxon>
        <taxon>Caenorhabditis</taxon>
    </lineage>
</organism>
<dbReference type="Pfam" id="PF17906">
    <property type="entry name" value="HTH_48"/>
    <property type="match status" value="1"/>
</dbReference>
<keyword evidence="3" id="KW-1185">Reference proteome</keyword>
<dbReference type="PANTHER" id="PTHR23015:SF4">
    <property type="entry name" value="DUF38 DOMAIN-CONTAINING PROTEIN-RELATED"/>
    <property type="match status" value="1"/>
</dbReference>
<feature type="domain" description="F-box" evidence="1">
    <location>
        <begin position="71"/>
        <end position="117"/>
    </location>
</feature>
<dbReference type="InterPro" id="IPR040161">
    <property type="entry name" value="FB224"/>
</dbReference>
<dbReference type="Proteomes" id="UP000230233">
    <property type="component" value="Unassembled WGS sequence"/>
</dbReference>